<keyword evidence="2" id="KW-0313">Glucose metabolism</keyword>
<dbReference type="Proteomes" id="UP001165302">
    <property type="component" value="Unassembled WGS sequence"/>
</dbReference>
<gene>
    <name evidence="4" type="ORF">IPZ78_13650</name>
</gene>
<sequence length="362" mass="40477">MKGRHTLCIPLCLLLLLFSTTLHAQVYKMFVGTYTSNSESEGVYVYNFDEVSGEAVLHKTIQMSNPSFLARRGDVLYAVNEDSEGMVTVFNLKDDKVVSHVPTKGAHPCHISLSPKDPIAVVSNYSSGSLTLLSLNEDGSINKIDDLIKFNGSSVNKSRQKQSHIHSAFFTKDGNKVYVSDLGADLIYIFAIERRFGEFKFHKVGEIKTKLGGGPRHLTFSKDEKMLYSVLELTGEIEVFQLKGGKWMSKQILPMYPNNFKGEQGGADIKIDNQSKYIYATNRGTANLIYQYKITNTGILKTKSYSSVQGDSPRNLNISPSGKFILLSNQKSNGVNIFDNKTPMSNKRYFNLKIFKPVCVIF</sequence>
<feature type="signal peptide" evidence="3">
    <location>
        <begin position="1"/>
        <end position="24"/>
    </location>
</feature>
<evidence type="ECO:0000256" key="1">
    <source>
        <dbReference type="ARBA" id="ARBA00005564"/>
    </source>
</evidence>
<dbReference type="InterPro" id="IPR011048">
    <property type="entry name" value="Haem_d1_sf"/>
</dbReference>
<dbReference type="InterPro" id="IPR050282">
    <property type="entry name" value="Cycloisomerase_2"/>
</dbReference>
<dbReference type="SUPFAM" id="SSF51004">
    <property type="entry name" value="C-terminal (heme d1) domain of cytochrome cd1-nitrite reductase"/>
    <property type="match status" value="1"/>
</dbReference>
<reference evidence="4" key="1">
    <citation type="submission" date="2020-10" db="EMBL/GenBank/DDBJ databases">
        <authorList>
            <person name="Lu T."/>
            <person name="Wang Q."/>
            <person name="Han X."/>
        </authorList>
    </citation>
    <scope>NUCLEOTIDE SEQUENCE</scope>
    <source>
        <strain evidence="4">WQ 366</strain>
    </source>
</reference>
<evidence type="ECO:0000256" key="2">
    <source>
        <dbReference type="ARBA" id="ARBA00022526"/>
    </source>
</evidence>
<keyword evidence="5" id="KW-1185">Reference proteome</keyword>
<accession>A0ABS7ZBU5</accession>
<name>A0ABS7ZBU5_9SPHI</name>
<dbReference type="Pfam" id="PF10282">
    <property type="entry name" value="Lactonase"/>
    <property type="match status" value="1"/>
</dbReference>
<dbReference type="RefSeq" id="WP_225554556.1">
    <property type="nucleotide sequence ID" value="NZ_JADEYP010000028.1"/>
</dbReference>
<dbReference type="InterPro" id="IPR019405">
    <property type="entry name" value="Lactonase_7-beta_prop"/>
</dbReference>
<dbReference type="EMBL" id="JADEYP010000028">
    <property type="protein sequence ID" value="MCA5006194.1"/>
    <property type="molecule type" value="Genomic_DNA"/>
</dbReference>
<dbReference type="InterPro" id="IPR015943">
    <property type="entry name" value="WD40/YVTN_repeat-like_dom_sf"/>
</dbReference>
<protein>
    <submittedName>
        <fullName evidence="4">Lactonase family protein</fullName>
    </submittedName>
</protein>
<evidence type="ECO:0000313" key="4">
    <source>
        <dbReference type="EMBL" id="MCA5006194.1"/>
    </source>
</evidence>
<comment type="caution">
    <text evidence="4">The sequence shown here is derived from an EMBL/GenBank/DDBJ whole genome shotgun (WGS) entry which is preliminary data.</text>
</comment>
<dbReference type="Gene3D" id="2.130.10.10">
    <property type="entry name" value="YVTN repeat-like/Quinoprotein amine dehydrogenase"/>
    <property type="match status" value="1"/>
</dbReference>
<feature type="chain" id="PRO_5047054841" evidence="3">
    <location>
        <begin position="25"/>
        <end position="362"/>
    </location>
</feature>
<keyword evidence="3" id="KW-0732">Signal</keyword>
<comment type="similarity">
    <text evidence="1">Belongs to the cycloisomerase 2 family.</text>
</comment>
<dbReference type="PANTHER" id="PTHR30344">
    <property type="entry name" value="6-PHOSPHOGLUCONOLACTONASE-RELATED"/>
    <property type="match status" value="1"/>
</dbReference>
<proteinExistence type="inferred from homology"/>
<keyword evidence="2" id="KW-0119">Carbohydrate metabolism</keyword>
<evidence type="ECO:0000313" key="5">
    <source>
        <dbReference type="Proteomes" id="UP001165302"/>
    </source>
</evidence>
<evidence type="ECO:0000256" key="3">
    <source>
        <dbReference type="SAM" id="SignalP"/>
    </source>
</evidence>
<organism evidence="4 5">
    <name type="scientific">Sphingobacterium bovistauri</name>
    <dbReference type="NCBI Taxonomy" id="2781959"/>
    <lineage>
        <taxon>Bacteria</taxon>
        <taxon>Pseudomonadati</taxon>
        <taxon>Bacteroidota</taxon>
        <taxon>Sphingobacteriia</taxon>
        <taxon>Sphingobacteriales</taxon>
        <taxon>Sphingobacteriaceae</taxon>
        <taxon>Sphingobacterium</taxon>
    </lineage>
</organism>
<dbReference type="PANTHER" id="PTHR30344:SF1">
    <property type="entry name" value="6-PHOSPHOGLUCONOLACTONASE"/>
    <property type="match status" value="1"/>
</dbReference>